<keyword evidence="2" id="KW-0732">Signal</keyword>
<gene>
    <name evidence="3" type="ORF">K460DRAFT_52514</name>
</gene>
<feature type="signal peptide" evidence="2">
    <location>
        <begin position="1"/>
        <end position="16"/>
    </location>
</feature>
<dbReference type="EMBL" id="ML976615">
    <property type="protein sequence ID" value="KAF1847053.1"/>
    <property type="molecule type" value="Genomic_DNA"/>
</dbReference>
<evidence type="ECO:0000256" key="2">
    <source>
        <dbReference type="SAM" id="SignalP"/>
    </source>
</evidence>
<accession>A0A9P4GIY8</accession>
<dbReference type="Proteomes" id="UP000800039">
    <property type="component" value="Unassembled WGS sequence"/>
</dbReference>
<reference evidence="3" key="1">
    <citation type="submission" date="2020-01" db="EMBL/GenBank/DDBJ databases">
        <authorList>
            <consortium name="DOE Joint Genome Institute"/>
            <person name="Haridas S."/>
            <person name="Albert R."/>
            <person name="Binder M."/>
            <person name="Bloem J."/>
            <person name="Labutti K."/>
            <person name="Salamov A."/>
            <person name="Andreopoulos B."/>
            <person name="Baker S.E."/>
            <person name="Barry K."/>
            <person name="Bills G."/>
            <person name="Bluhm B.H."/>
            <person name="Cannon C."/>
            <person name="Castanera R."/>
            <person name="Culley D.E."/>
            <person name="Daum C."/>
            <person name="Ezra D."/>
            <person name="Gonzalez J.B."/>
            <person name="Henrissat B."/>
            <person name="Kuo A."/>
            <person name="Liang C."/>
            <person name="Lipzen A."/>
            <person name="Lutzoni F."/>
            <person name="Magnuson J."/>
            <person name="Mondo S."/>
            <person name="Nolan M."/>
            <person name="Ohm R."/>
            <person name="Pangilinan J."/>
            <person name="Park H.-J."/>
            <person name="Ramirez L."/>
            <person name="Alfaro M."/>
            <person name="Sun H."/>
            <person name="Tritt A."/>
            <person name="Yoshinaga Y."/>
            <person name="Zwiers L.-H."/>
            <person name="Turgeon B.G."/>
            <person name="Goodwin S.B."/>
            <person name="Spatafora J.W."/>
            <person name="Crous P.W."/>
            <person name="Grigoriev I.V."/>
        </authorList>
    </citation>
    <scope>NUCLEOTIDE SEQUENCE</scope>
    <source>
        <strain evidence="3">CBS 394.84</strain>
    </source>
</reference>
<organism evidence="3 4">
    <name type="scientific">Cucurbitaria berberidis CBS 394.84</name>
    <dbReference type="NCBI Taxonomy" id="1168544"/>
    <lineage>
        <taxon>Eukaryota</taxon>
        <taxon>Fungi</taxon>
        <taxon>Dikarya</taxon>
        <taxon>Ascomycota</taxon>
        <taxon>Pezizomycotina</taxon>
        <taxon>Dothideomycetes</taxon>
        <taxon>Pleosporomycetidae</taxon>
        <taxon>Pleosporales</taxon>
        <taxon>Pleosporineae</taxon>
        <taxon>Cucurbitariaceae</taxon>
        <taxon>Cucurbitaria</taxon>
    </lineage>
</organism>
<evidence type="ECO:0000313" key="4">
    <source>
        <dbReference type="Proteomes" id="UP000800039"/>
    </source>
</evidence>
<feature type="region of interest" description="Disordered" evidence="1">
    <location>
        <begin position="53"/>
        <end position="80"/>
    </location>
</feature>
<comment type="caution">
    <text evidence="3">The sequence shown here is derived from an EMBL/GenBank/DDBJ whole genome shotgun (WGS) entry which is preliminary data.</text>
</comment>
<name>A0A9P4GIY8_9PLEO</name>
<dbReference type="RefSeq" id="XP_040789616.1">
    <property type="nucleotide sequence ID" value="XM_040938491.1"/>
</dbReference>
<keyword evidence="4" id="KW-1185">Reference proteome</keyword>
<evidence type="ECO:0000256" key="1">
    <source>
        <dbReference type="SAM" id="MobiDB-lite"/>
    </source>
</evidence>
<dbReference type="AlphaFoldDB" id="A0A9P4GIY8"/>
<dbReference type="OrthoDB" id="5144514at2759"/>
<feature type="compositionally biased region" description="Basic and acidic residues" evidence="1">
    <location>
        <begin position="60"/>
        <end position="77"/>
    </location>
</feature>
<sequence>MLLLLPLLLSVSLVTAAPRHLRLRDSAKSHTATTTTTILDTVYGAADILQPTGAPPSIENDAKILPESDKSYSKKSGDTTLQRMSSSDVSAIYKTCWNGQLQWPLPGMPNPCLDVVAAQLNIFPLPITKPDTLTVHNYCSYNIYFNHFQGANMLESGNIAAGAKIDRPLFGSVLKVSKTPDMAKDVLVEYAVADGRLYYDLSLITCLGRTNGVENGDTSACAGHEAGLQLGNSKSKSFQCAAGAWCDDQAYLYQENLCKKQNPVWSCNQSDGLTMEFCASQRR</sequence>
<protein>
    <submittedName>
        <fullName evidence="3">Uncharacterized protein</fullName>
    </submittedName>
</protein>
<feature type="chain" id="PRO_5040277891" evidence="2">
    <location>
        <begin position="17"/>
        <end position="283"/>
    </location>
</feature>
<proteinExistence type="predicted"/>
<dbReference type="GeneID" id="63855747"/>
<evidence type="ECO:0000313" key="3">
    <source>
        <dbReference type="EMBL" id="KAF1847053.1"/>
    </source>
</evidence>